<dbReference type="AlphaFoldDB" id="A0AAV7HLY0"/>
<sequence length="202" mass="22359">MDMSFLKIEFLSARVSNAIIWAEKPREAEIIRLCGLLQHSHGGALEAKISLEVLGDLKHHPLKGKLMNDKLRALLVFPVLPQCNSSGMDVWTDLKTGQMQESDKNKETNKNKEKVVVGAVHEELQPPRFLSVLVKDEQPQNKEALISLYSIQPFTTEKTVYTGEYSGGNISIDISGGVTDGYFAGNCATGFPTDKKPLVIFQ</sequence>
<comment type="caution">
    <text evidence="1">The sequence shown here is derived from an EMBL/GenBank/DDBJ whole genome shotgun (WGS) entry which is preliminary data.</text>
</comment>
<name>A0AAV7HLY0_DENCH</name>
<dbReference type="EMBL" id="JAGFBR010000003">
    <property type="protein sequence ID" value="KAH0468724.1"/>
    <property type="molecule type" value="Genomic_DNA"/>
</dbReference>
<proteinExistence type="predicted"/>
<keyword evidence="2" id="KW-1185">Reference proteome</keyword>
<evidence type="ECO:0000313" key="1">
    <source>
        <dbReference type="EMBL" id="KAH0468724.1"/>
    </source>
</evidence>
<evidence type="ECO:0000313" key="2">
    <source>
        <dbReference type="Proteomes" id="UP000775213"/>
    </source>
</evidence>
<dbReference type="Proteomes" id="UP000775213">
    <property type="component" value="Unassembled WGS sequence"/>
</dbReference>
<organism evidence="1 2">
    <name type="scientific">Dendrobium chrysotoxum</name>
    <name type="common">Orchid</name>
    <dbReference type="NCBI Taxonomy" id="161865"/>
    <lineage>
        <taxon>Eukaryota</taxon>
        <taxon>Viridiplantae</taxon>
        <taxon>Streptophyta</taxon>
        <taxon>Embryophyta</taxon>
        <taxon>Tracheophyta</taxon>
        <taxon>Spermatophyta</taxon>
        <taxon>Magnoliopsida</taxon>
        <taxon>Liliopsida</taxon>
        <taxon>Asparagales</taxon>
        <taxon>Orchidaceae</taxon>
        <taxon>Epidendroideae</taxon>
        <taxon>Malaxideae</taxon>
        <taxon>Dendrobiinae</taxon>
        <taxon>Dendrobium</taxon>
    </lineage>
</organism>
<reference evidence="1 2" key="1">
    <citation type="journal article" date="2021" name="Hortic Res">
        <title>Chromosome-scale assembly of the Dendrobium chrysotoxum genome enhances the understanding of orchid evolution.</title>
        <authorList>
            <person name="Zhang Y."/>
            <person name="Zhang G.Q."/>
            <person name="Zhang D."/>
            <person name="Liu X.D."/>
            <person name="Xu X.Y."/>
            <person name="Sun W.H."/>
            <person name="Yu X."/>
            <person name="Zhu X."/>
            <person name="Wang Z.W."/>
            <person name="Zhao X."/>
            <person name="Zhong W.Y."/>
            <person name="Chen H."/>
            <person name="Yin W.L."/>
            <person name="Huang T."/>
            <person name="Niu S.C."/>
            <person name="Liu Z.J."/>
        </authorList>
    </citation>
    <scope>NUCLEOTIDE SEQUENCE [LARGE SCALE GENOMIC DNA]</scope>
    <source>
        <strain evidence="1">Lindl</strain>
    </source>
</reference>
<gene>
    <name evidence="1" type="ORF">IEQ34_001956</name>
</gene>
<protein>
    <submittedName>
        <fullName evidence="1">Uncharacterized protein</fullName>
    </submittedName>
</protein>
<accession>A0AAV7HLY0</accession>